<evidence type="ECO:0000313" key="12">
    <source>
        <dbReference type="Proteomes" id="UP000185812"/>
    </source>
</evidence>
<feature type="domain" description="Acyl-CoA dehydrogenase/oxidase C-terminal" evidence="8">
    <location>
        <begin position="244"/>
        <end position="390"/>
    </location>
</feature>
<keyword evidence="4 7" id="KW-0274">FAD</keyword>
<keyword evidence="5" id="KW-0809">Transit peptide</keyword>
<gene>
    <name evidence="11" type="ORF">SAMN04488087_1258</name>
</gene>
<dbReference type="GO" id="GO:0004361">
    <property type="term" value="F:glutaryl-CoA dehydrogenase activity"/>
    <property type="evidence" value="ECO:0007669"/>
    <property type="project" value="TreeGrafter"/>
</dbReference>
<dbReference type="InterPro" id="IPR009100">
    <property type="entry name" value="AcylCoA_DH/oxidase_NM_dom_sf"/>
</dbReference>
<evidence type="ECO:0000256" key="5">
    <source>
        <dbReference type="ARBA" id="ARBA00022946"/>
    </source>
</evidence>
<dbReference type="InterPro" id="IPR037069">
    <property type="entry name" value="AcylCoA_DH/ox_N_sf"/>
</dbReference>
<dbReference type="Pfam" id="PF02770">
    <property type="entry name" value="Acyl-CoA_dh_M"/>
    <property type="match status" value="1"/>
</dbReference>
<dbReference type="Gene3D" id="1.20.140.10">
    <property type="entry name" value="Butyryl-CoA Dehydrogenase, subunit A, domain 3"/>
    <property type="match status" value="1"/>
</dbReference>
<dbReference type="SUPFAM" id="SSF47203">
    <property type="entry name" value="Acyl-CoA dehydrogenase C-terminal domain-like"/>
    <property type="match status" value="1"/>
</dbReference>
<dbReference type="InterPro" id="IPR009075">
    <property type="entry name" value="AcylCo_DH/oxidase_C"/>
</dbReference>
<dbReference type="FunFam" id="1.10.540.10:FF:000026">
    <property type="entry name" value="Acyl-CoA dehydrogenase medium chain"/>
    <property type="match status" value="1"/>
</dbReference>
<dbReference type="SUPFAM" id="SSF56645">
    <property type="entry name" value="Acyl-CoA dehydrogenase NM domain-like"/>
    <property type="match status" value="1"/>
</dbReference>
<name>A0A1M6SWN1_9BACT</name>
<dbReference type="Proteomes" id="UP000185812">
    <property type="component" value="Unassembled WGS sequence"/>
</dbReference>
<organism evidence="11 12">
    <name type="scientific">Rhodothermus profundi</name>
    <dbReference type="NCBI Taxonomy" id="633813"/>
    <lineage>
        <taxon>Bacteria</taxon>
        <taxon>Pseudomonadati</taxon>
        <taxon>Rhodothermota</taxon>
        <taxon>Rhodothermia</taxon>
        <taxon>Rhodothermales</taxon>
        <taxon>Rhodothermaceae</taxon>
        <taxon>Rhodothermus</taxon>
    </lineage>
</organism>
<comment type="cofactor">
    <cofactor evidence="1 7">
        <name>FAD</name>
        <dbReference type="ChEBI" id="CHEBI:57692"/>
    </cofactor>
</comment>
<dbReference type="RefSeq" id="WP_072715108.1">
    <property type="nucleotide sequence ID" value="NZ_FRAU01000003.1"/>
</dbReference>
<dbReference type="STRING" id="633813.SAMN04488087_1258"/>
<dbReference type="InterPro" id="IPR046373">
    <property type="entry name" value="Acyl-CoA_Oxase/DH_mid-dom_sf"/>
</dbReference>
<dbReference type="GO" id="GO:0046949">
    <property type="term" value="P:fatty-acyl-CoA biosynthetic process"/>
    <property type="evidence" value="ECO:0007669"/>
    <property type="project" value="TreeGrafter"/>
</dbReference>
<dbReference type="InterPro" id="IPR036250">
    <property type="entry name" value="AcylCo_DH-like_C"/>
</dbReference>
<evidence type="ECO:0000313" key="11">
    <source>
        <dbReference type="EMBL" id="SHK49131.1"/>
    </source>
</evidence>
<evidence type="ECO:0000259" key="9">
    <source>
        <dbReference type="Pfam" id="PF02770"/>
    </source>
</evidence>
<reference evidence="12" key="1">
    <citation type="submission" date="2016-11" db="EMBL/GenBank/DDBJ databases">
        <authorList>
            <person name="Varghese N."/>
            <person name="Submissions S."/>
        </authorList>
    </citation>
    <scope>NUCLEOTIDE SEQUENCE [LARGE SCALE GENOMIC DNA]</scope>
    <source>
        <strain evidence="12">DSM 22212</strain>
    </source>
</reference>
<evidence type="ECO:0000256" key="6">
    <source>
        <dbReference type="ARBA" id="ARBA00023002"/>
    </source>
</evidence>
<evidence type="ECO:0000259" key="8">
    <source>
        <dbReference type="Pfam" id="PF00441"/>
    </source>
</evidence>
<dbReference type="OrthoDB" id="9764422at2"/>
<dbReference type="InterPro" id="IPR006091">
    <property type="entry name" value="Acyl-CoA_Oxase/DH_mid-dom"/>
</dbReference>
<dbReference type="AlphaFoldDB" id="A0A1M6SWN1"/>
<dbReference type="FunFam" id="2.40.110.10:FF:000002">
    <property type="entry name" value="Acyl-CoA dehydrogenase fadE12"/>
    <property type="match status" value="1"/>
</dbReference>
<dbReference type="Gene3D" id="1.10.540.10">
    <property type="entry name" value="Acyl-CoA dehydrogenase/oxidase, N-terminal domain"/>
    <property type="match status" value="1"/>
</dbReference>
<evidence type="ECO:0000256" key="7">
    <source>
        <dbReference type="RuleBase" id="RU362125"/>
    </source>
</evidence>
<dbReference type="InterPro" id="IPR052033">
    <property type="entry name" value="Glutaryl-CoA_DH_mitochondrial"/>
</dbReference>
<protein>
    <submittedName>
        <fullName evidence="11">Glutaryl-CoA dehydrogenase</fullName>
    </submittedName>
</protein>
<dbReference type="Pfam" id="PF02771">
    <property type="entry name" value="Acyl-CoA_dh_N"/>
    <property type="match status" value="1"/>
</dbReference>
<accession>A0A1M6SWN1</accession>
<feature type="domain" description="Acyl-CoA oxidase/dehydrogenase middle" evidence="9">
    <location>
        <begin position="135"/>
        <end position="231"/>
    </location>
</feature>
<feature type="domain" description="Acyl-CoA dehydrogenase/oxidase N-terminal" evidence="10">
    <location>
        <begin position="20"/>
        <end position="131"/>
    </location>
</feature>
<dbReference type="GO" id="GO:0000062">
    <property type="term" value="F:fatty-acyl-CoA binding"/>
    <property type="evidence" value="ECO:0007669"/>
    <property type="project" value="TreeGrafter"/>
</dbReference>
<dbReference type="GO" id="GO:0050660">
    <property type="term" value="F:flavin adenine dinucleotide binding"/>
    <property type="evidence" value="ECO:0007669"/>
    <property type="project" value="InterPro"/>
</dbReference>
<evidence type="ECO:0000259" key="10">
    <source>
        <dbReference type="Pfam" id="PF02771"/>
    </source>
</evidence>
<dbReference type="Gene3D" id="2.40.110.10">
    <property type="entry name" value="Butyryl-CoA Dehydrogenase, subunit A, domain 2"/>
    <property type="match status" value="1"/>
</dbReference>
<comment type="similarity">
    <text evidence="2 7">Belongs to the acyl-CoA dehydrogenase family.</text>
</comment>
<dbReference type="PANTHER" id="PTHR42807:SF1">
    <property type="entry name" value="GLUTARYL-COA DEHYDROGENASE, MITOCHONDRIAL"/>
    <property type="match status" value="1"/>
</dbReference>
<dbReference type="GO" id="GO:0033539">
    <property type="term" value="P:fatty acid beta-oxidation using acyl-CoA dehydrogenase"/>
    <property type="evidence" value="ECO:0007669"/>
    <property type="project" value="TreeGrafter"/>
</dbReference>
<keyword evidence="6 7" id="KW-0560">Oxidoreductase</keyword>
<evidence type="ECO:0000256" key="2">
    <source>
        <dbReference type="ARBA" id="ARBA00009347"/>
    </source>
</evidence>
<evidence type="ECO:0000256" key="1">
    <source>
        <dbReference type="ARBA" id="ARBA00001974"/>
    </source>
</evidence>
<dbReference type="InterPro" id="IPR013786">
    <property type="entry name" value="AcylCoA_DH/ox_N"/>
</dbReference>
<evidence type="ECO:0000256" key="4">
    <source>
        <dbReference type="ARBA" id="ARBA00022827"/>
    </source>
</evidence>
<dbReference type="PANTHER" id="PTHR42807">
    <property type="entry name" value="GLUTARYL-COA DEHYDROGENASE, MITOCHONDRIAL"/>
    <property type="match status" value="1"/>
</dbReference>
<dbReference type="CDD" id="cd01151">
    <property type="entry name" value="GCD"/>
    <property type="match status" value="1"/>
</dbReference>
<keyword evidence="12" id="KW-1185">Reference proteome</keyword>
<dbReference type="Pfam" id="PF00441">
    <property type="entry name" value="Acyl-CoA_dh_1"/>
    <property type="match status" value="1"/>
</dbReference>
<dbReference type="EMBL" id="FRAU01000003">
    <property type="protein sequence ID" value="SHK49131.1"/>
    <property type="molecule type" value="Genomic_DNA"/>
</dbReference>
<proteinExistence type="inferred from homology"/>
<keyword evidence="3 7" id="KW-0285">Flavoprotein</keyword>
<evidence type="ECO:0000256" key="3">
    <source>
        <dbReference type="ARBA" id="ARBA00022630"/>
    </source>
</evidence>
<sequence>MGSFPFNPDDAFLFESMLKEEDRLIMETAREYAQGALEPRALEGNQQGIFHREIPREMGELGLLGVTVDPKYGGGGASYTAYGLIARELERVDSAYRSFMSVQSSLVMFPIEKYGTEEQKRKYLPKLATGELIGCFGLTEPDHGSDPGSMETTARRVDGGWILNGTKAWITNAPIADIAVVWARARTHPDEEGEIMGFILERDMPGLSTPETKNKMSLRASSTGEIVMEDVFVPDANVLPGVRGLRGPFSCLSNARYGIAWGTVGAAEDCYQRTRRYVMERTQFGYPLAATQLIQTKLAHMLTEITQMQLLAFRLGQLADEGKVTPAQISLAKRNNAGKALEIARMARDMHGANGIVGDYRVIHHMVNLESVNTYEGTYDIHGLILGREITGIQAFVPRGNDLPPKKKPAPATTH</sequence>